<proteinExistence type="predicted"/>
<organism evidence="3 4">
    <name type="scientific">Mycolicibacterium gilvum (strain DSM 45189 / LMG 24558 / Spyr1)</name>
    <name type="common">Mycobacterium gilvum</name>
    <dbReference type="NCBI Taxonomy" id="278137"/>
    <lineage>
        <taxon>Bacteria</taxon>
        <taxon>Bacillati</taxon>
        <taxon>Actinomycetota</taxon>
        <taxon>Actinomycetes</taxon>
        <taxon>Mycobacteriales</taxon>
        <taxon>Mycobacteriaceae</taxon>
        <taxon>Mycolicibacterium</taxon>
    </lineage>
</organism>
<keyword evidence="2" id="KW-0732">Signal</keyword>
<evidence type="ECO:0000256" key="2">
    <source>
        <dbReference type="SAM" id="SignalP"/>
    </source>
</evidence>
<evidence type="ECO:0000256" key="1">
    <source>
        <dbReference type="SAM" id="MobiDB-lite"/>
    </source>
</evidence>
<evidence type="ECO:0000313" key="3">
    <source>
        <dbReference type="EMBL" id="ADT98382.1"/>
    </source>
</evidence>
<evidence type="ECO:0000313" key="4">
    <source>
        <dbReference type="Proteomes" id="UP000008916"/>
    </source>
</evidence>
<dbReference type="KEGG" id="msp:Mspyr1_17160"/>
<dbReference type="RefSeq" id="WP_013471164.1">
    <property type="nucleotide sequence ID" value="NC_014814.1"/>
</dbReference>
<reference evidence="3 4" key="1">
    <citation type="journal article" date="2011" name="Stand. Genomic Sci.">
        <title>Complete genome sequence of Mycobacterium sp. strain (Spyr1) and reclassification to Mycobacterium gilvum Spyr1.</title>
        <authorList>
            <person name="Kallimanis A."/>
            <person name="Karabika E."/>
            <person name="Mavromatis K."/>
            <person name="Lapidus A."/>
            <person name="Labutti K.M."/>
            <person name="Liolios K."/>
            <person name="Ivanova N."/>
            <person name="Goodwin L."/>
            <person name="Woyke T."/>
            <person name="Velentzas A.D."/>
            <person name="Perisynakis A."/>
            <person name="Ouzounis C.C."/>
            <person name="Kyrpides N.C."/>
            <person name="Koukkou A.I."/>
            <person name="Drainas C."/>
        </authorList>
    </citation>
    <scope>NUCLEOTIDE SEQUENCE [LARGE SCALE GENOMIC DNA]</scope>
    <source>
        <strain evidence="4">DSM 45189 / LMG 24558 / Spyr1</strain>
    </source>
</reference>
<feature type="signal peptide" evidence="2">
    <location>
        <begin position="1"/>
        <end position="23"/>
    </location>
</feature>
<dbReference type="EMBL" id="CP002385">
    <property type="protein sequence ID" value="ADT98382.1"/>
    <property type="molecule type" value="Genomic_DNA"/>
</dbReference>
<feature type="compositionally biased region" description="Acidic residues" evidence="1">
    <location>
        <begin position="243"/>
        <end position="270"/>
    </location>
</feature>
<accession>E6TP09</accession>
<evidence type="ECO:0008006" key="5">
    <source>
        <dbReference type="Google" id="ProtNLM"/>
    </source>
</evidence>
<keyword evidence="4" id="KW-1185">Reference proteome</keyword>
<feature type="chain" id="PRO_5039507779" description="PE-PGRS family protein" evidence="2">
    <location>
        <begin position="24"/>
        <end position="359"/>
    </location>
</feature>
<gene>
    <name evidence="3" type="ordered locus">Mspyr1_17160</name>
</gene>
<dbReference type="HOGENOM" id="CLU_741517_0_0_11"/>
<name>E6TP09_MYCSR</name>
<protein>
    <recommendedName>
        <fullName evidence="5">PE-PGRS family protein</fullName>
    </recommendedName>
</protein>
<dbReference type="AlphaFoldDB" id="E6TP09"/>
<feature type="region of interest" description="Disordered" evidence="1">
    <location>
        <begin position="236"/>
        <end position="359"/>
    </location>
</feature>
<feature type="compositionally biased region" description="Basic and acidic residues" evidence="1">
    <location>
        <begin position="271"/>
        <end position="291"/>
    </location>
</feature>
<dbReference type="Proteomes" id="UP000008916">
    <property type="component" value="Chromosome"/>
</dbReference>
<sequence>MRAVHAVRVAGATLLVTSMIAAAPPQPSAVIGNAVRDVHLSAATAPIAPSDFYRRIAEATADNAGELWRLFASQPFPIAHVAAGNQVAFVSDFVDTVGGVLRGEYPLTELLAPVGDAIATASRNVVTVAVGLAAALPALTVTVAIPVLSTVISAAFAIADIVRAVVDLDVVELVDAIVNVPGWIVNGFLNGTVIPNEAVPLAIPGVLASGNTPMARGPVATLIDRTQHVADQMTRYPAAAPAEPDDSTGEDAGDSVEDADIPADDVQDLDSTDRRDTVDHPDDADHPHDADAADAAPEEPAPETSTAATPDEDGESSEAAVSETPDTFSTRRVDGTTHTAVSAATREANPPRIPAGRTQ</sequence>